<dbReference type="PANTHER" id="PTHR16023">
    <property type="entry name" value="TAX1 BINDING PROTEIN-RELATED"/>
    <property type="match status" value="1"/>
</dbReference>
<dbReference type="InterPro" id="IPR021841">
    <property type="entry name" value="VAC14_Fig4p-bd"/>
</dbReference>
<evidence type="ECO:0000256" key="1">
    <source>
        <dbReference type="ARBA" id="ARBA00004308"/>
    </source>
</evidence>
<dbReference type="AlphaFoldDB" id="A0AAW1P8C6"/>
<dbReference type="GO" id="GO:0006661">
    <property type="term" value="P:phosphatidylinositol biosynthetic process"/>
    <property type="evidence" value="ECO:0007669"/>
    <property type="project" value="InterPro"/>
</dbReference>
<accession>A0AAW1P8C6</accession>
<dbReference type="Pfam" id="PF11916">
    <property type="entry name" value="Vac14_Fig4_bd"/>
    <property type="match status" value="1"/>
</dbReference>
<evidence type="ECO:0000256" key="3">
    <source>
        <dbReference type="ARBA" id="ARBA00022737"/>
    </source>
</evidence>
<evidence type="ECO:0000256" key="5">
    <source>
        <dbReference type="PROSITE-ProRule" id="PRU00103"/>
    </source>
</evidence>
<comment type="similarity">
    <text evidence="2">Belongs to the VAC14 family.</text>
</comment>
<protein>
    <recommendedName>
        <fullName evidence="7">Vacuolar protein 14 C-terminal Fig4-binding domain-containing protein</fullName>
    </recommendedName>
</protein>
<organism evidence="8 9">
    <name type="scientific">Symbiochloris irregularis</name>
    <dbReference type="NCBI Taxonomy" id="706552"/>
    <lineage>
        <taxon>Eukaryota</taxon>
        <taxon>Viridiplantae</taxon>
        <taxon>Chlorophyta</taxon>
        <taxon>core chlorophytes</taxon>
        <taxon>Trebouxiophyceae</taxon>
        <taxon>Trebouxiales</taxon>
        <taxon>Trebouxiaceae</taxon>
        <taxon>Symbiochloris</taxon>
    </lineage>
</organism>
<feature type="compositionally biased region" description="Basic and acidic residues" evidence="6">
    <location>
        <begin position="651"/>
        <end position="670"/>
    </location>
</feature>
<dbReference type="InterPro" id="IPR011989">
    <property type="entry name" value="ARM-like"/>
</dbReference>
<evidence type="ECO:0000256" key="6">
    <source>
        <dbReference type="SAM" id="MobiDB-lite"/>
    </source>
</evidence>
<evidence type="ECO:0000259" key="7">
    <source>
        <dbReference type="Pfam" id="PF11916"/>
    </source>
</evidence>
<dbReference type="InterPro" id="IPR016024">
    <property type="entry name" value="ARM-type_fold"/>
</dbReference>
<dbReference type="PROSITE" id="PS50077">
    <property type="entry name" value="HEAT_REPEAT"/>
    <property type="match status" value="1"/>
</dbReference>
<feature type="region of interest" description="Disordered" evidence="6">
    <location>
        <begin position="626"/>
        <end position="703"/>
    </location>
</feature>
<proteinExistence type="inferred from homology"/>
<name>A0AAW1P8C6_9CHLO</name>
<dbReference type="SUPFAM" id="SSF48371">
    <property type="entry name" value="ARM repeat"/>
    <property type="match status" value="1"/>
</dbReference>
<dbReference type="Pfam" id="PF12755">
    <property type="entry name" value="Vac14_Fab1_bd"/>
    <property type="match status" value="1"/>
</dbReference>
<comment type="caution">
    <text evidence="8">The sequence shown here is derived from an EMBL/GenBank/DDBJ whole genome shotgun (WGS) entry which is preliminary data.</text>
</comment>
<dbReference type="GO" id="GO:0070772">
    <property type="term" value="C:PAS complex"/>
    <property type="evidence" value="ECO:0007669"/>
    <property type="project" value="InterPro"/>
</dbReference>
<evidence type="ECO:0000256" key="2">
    <source>
        <dbReference type="ARBA" id="ARBA00010225"/>
    </source>
</evidence>
<feature type="repeat" description="HEAT" evidence="5">
    <location>
        <begin position="99"/>
        <end position="137"/>
    </location>
</feature>
<sequence length="703" mass="77170">MRAASQDQVLPTTVLRGIGDKLYDKRKSAALEVEQLVKQHAAQGNNDRIGTIVNKLVKDYAFSAQANHRKGGLLCLAAAAVALAEQNQVAMMQEYLGKVVPPVLSSLVDQDARVRYYACEALYNIAKVARDDFMPHFPDTFDALFRLCADNDSAVHQATTFLDNLMKDIATASTSFDMAGFVPQLREYLTVLDSKKRMFLISWVTVLASVPDIDMLAHLPELLAGLLDALQDDLREVRTAASKALQEFLIEIQVSQHVDCSALAAILVGRAREGDEVTRLVAMRWLREFVGQAKEQLLQHYAPILAAVLPGLSHNNSEVAAVARATNRQLLDLPASWQERDTEAVLAVVSDELGSEQEQTRLDALHWINALLAQDRTTVLKRMDLLLPALLDALTAPSERVAVESLAVQASIAADEEHFRPLIQQLLNRFRGRSGAGLLQRRGSLIVRRLARLLGPRQVLCALAAALEGEQDLRFACALVQALNLILLTAPELNNLRTLLKQAAANSDGAALRACLYKSWCHSAGAVLSLCLLSQAYGHASELVAAFADVPMTLEVLVQVDRLVQLLETPVFTFLRLQLLQPARYPALIRTCYGILMLLPQSHAFKTLHARLHSVPTQALLQLDTLSPKDGGPSLQDSPPGSQDLRPLLDLFRKQQEAHAADEERRRYDNDALGAEPGDGDLLRNLSGIDVETANGRARAESL</sequence>
<dbReference type="InterPro" id="IPR021133">
    <property type="entry name" value="HEAT_type_2"/>
</dbReference>
<keyword evidence="9" id="KW-1185">Reference proteome</keyword>
<evidence type="ECO:0000313" key="9">
    <source>
        <dbReference type="Proteomes" id="UP001465755"/>
    </source>
</evidence>
<keyword evidence="3" id="KW-0677">Repeat</keyword>
<dbReference type="EMBL" id="JALJOQ010000040">
    <property type="protein sequence ID" value="KAK9805929.1"/>
    <property type="molecule type" value="Genomic_DNA"/>
</dbReference>
<reference evidence="8 9" key="1">
    <citation type="journal article" date="2024" name="Nat. Commun.">
        <title>Phylogenomics reveals the evolutionary origins of lichenization in chlorophyte algae.</title>
        <authorList>
            <person name="Puginier C."/>
            <person name="Libourel C."/>
            <person name="Otte J."/>
            <person name="Skaloud P."/>
            <person name="Haon M."/>
            <person name="Grisel S."/>
            <person name="Petersen M."/>
            <person name="Berrin J.G."/>
            <person name="Delaux P.M."/>
            <person name="Dal Grande F."/>
            <person name="Keller J."/>
        </authorList>
    </citation>
    <scope>NUCLEOTIDE SEQUENCE [LARGE SCALE GENOMIC DNA]</scope>
    <source>
        <strain evidence="8 9">SAG 2036</strain>
    </source>
</reference>
<evidence type="ECO:0000313" key="8">
    <source>
        <dbReference type="EMBL" id="KAK9805929.1"/>
    </source>
</evidence>
<dbReference type="GO" id="GO:0010008">
    <property type="term" value="C:endosome membrane"/>
    <property type="evidence" value="ECO:0007669"/>
    <property type="project" value="TreeGrafter"/>
</dbReference>
<keyword evidence="4" id="KW-0472">Membrane</keyword>
<feature type="domain" description="Vacuolar protein 14 C-terminal Fig4-binding" evidence="7">
    <location>
        <begin position="438"/>
        <end position="615"/>
    </location>
</feature>
<dbReference type="PANTHER" id="PTHR16023:SF0">
    <property type="entry name" value="PROTEIN VAC14 HOMOLOG"/>
    <property type="match status" value="1"/>
</dbReference>
<dbReference type="Proteomes" id="UP001465755">
    <property type="component" value="Unassembled WGS sequence"/>
</dbReference>
<gene>
    <name evidence="8" type="ORF">WJX73_005859</name>
</gene>
<dbReference type="Gene3D" id="1.25.10.10">
    <property type="entry name" value="Leucine-rich Repeat Variant"/>
    <property type="match status" value="3"/>
</dbReference>
<dbReference type="InterPro" id="IPR026825">
    <property type="entry name" value="Vac14"/>
</dbReference>
<evidence type="ECO:0000256" key="4">
    <source>
        <dbReference type="ARBA" id="ARBA00023136"/>
    </source>
</evidence>
<comment type="subcellular location">
    <subcellularLocation>
        <location evidence="1">Endomembrane system</location>
    </subcellularLocation>
</comment>